<feature type="coiled-coil region" evidence="1">
    <location>
        <begin position="138"/>
        <end position="210"/>
    </location>
</feature>
<keyword evidence="5" id="KW-1185">Reference proteome</keyword>
<organism evidence="4 5">
    <name type="scientific">Acorus calamus</name>
    <name type="common">Sweet flag</name>
    <dbReference type="NCBI Taxonomy" id="4465"/>
    <lineage>
        <taxon>Eukaryota</taxon>
        <taxon>Viridiplantae</taxon>
        <taxon>Streptophyta</taxon>
        <taxon>Embryophyta</taxon>
        <taxon>Tracheophyta</taxon>
        <taxon>Spermatophyta</taxon>
        <taxon>Magnoliopsida</taxon>
        <taxon>Liliopsida</taxon>
        <taxon>Acoraceae</taxon>
        <taxon>Acorus</taxon>
    </lineage>
</organism>
<evidence type="ECO:0000256" key="1">
    <source>
        <dbReference type="SAM" id="Coils"/>
    </source>
</evidence>
<dbReference type="PROSITE" id="PS51140">
    <property type="entry name" value="CUE"/>
    <property type="match status" value="1"/>
</dbReference>
<gene>
    <name evidence="4" type="ORF">QJS10_CPA02g00245</name>
</gene>
<reference evidence="4" key="1">
    <citation type="journal article" date="2023" name="Nat. Commun.">
        <title>Diploid and tetraploid genomes of Acorus and the evolution of monocots.</title>
        <authorList>
            <person name="Ma L."/>
            <person name="Liu K.W."/>
            <person name="Li Z."/>
            <person name="Hsiao Y.Y."/>
            <person name="Qi Y."/>
            <person name="Fu T."/>
            <person name="Tang G.D."/>
            <person name="Zhang D."/>
            <person name="Sun W.H."/>
            <person name="Liu D.K."/>
            <person name="Li Y."/>
            <person name="Chen G.Z."/>
            <person name="Liu X.D."/>
            <person name="Liao X.Y."/>
            <person name="Jiang Y.T."/>
            <person name="Yu X."/>
            <person name="Hao Y."/>
            <person name="Huang J."/>
            <person name="Zhao X.W."/>
            <person name="Ke S."/>
            <person name="Chen Y.Y."/>
            <person name="Wu W.L."/>
            <person name="Hsu J.L."/>
            <person name="Lin Y.F."/>
            <person name="Huang M.D."/>
            <person name="Li C.Y."/>
            <person name="Huang L."/>
            <person name="Wang Z.W."/>
            <person name="Zhao X."/>
            <person name="Zhong W.Y."/>
            <person name="Peng D.H."/>
            <person name="Ahmad S."/>
            <person name="Lan S."/>
            <person name="Zhang J.S."/>
            <person name="Tsai W.C."/>
            <person name="Van de Peer Y."/>
            <person name="Liu Z.J."/>
        </authorList>
    </citation>
    <scope>NUCLEOTIDE SEQUENCE</scope>
    <source>
        <strain evidence="4">CP</strain>
    </source>
</reference>
<dbReference type="SUPFAM" id="SSF46934">
    <property type="entry name" value="UBA-like"/>
    <property type="match status" value="1"/>
</dbReference>
<protein>
    <recommendedName>
        <fullName evidence="3">CUE domain-containing protein</fullName>
    </recommendedName>
</protein>
<reference evidence="4" key="2">
    <citation type="submission" date="2023-06" db="EMBL/GenBank/DDBJ databases">
        <authorList>
            <person name="Ma L."/>
            <person name="Liu K.-W."/>
            <person name="Li Z."/>
            <person name="Hsiao Y.-Y."/>
            <person name="Qi Y."/>
            <person name="Fu T."/>
            <person name="Tang G."/>
            <person name="Zhang D."/>
            <person name="Sun W.-H."/>
            <person name="Liu D.-K."/>
            <person name="Li Y."/>
            <person name="Chen G.-Z."/>
            <person name="Liu X.-D."/>
            <person name="Liao X.-Y."/>
            <person name="Jiang Y.-T."/>
            <person name="Yu X."/>
            <person name="Hao Y."/>
            <person name="Huang J."/>
            <person name="Zhao X.-W."/>
            <person name="Ke S."/>
            <person name="Chen Y.-Y."/>
            <person name="Wu W.-L."/>
            <person name="Hsu J.-L."/>
            <person name="Lin Y.-F."/>
            <person name="Huang M.-D."/>
            <person name="Li C.-Y."/>
            <person name="Huang L."/>
            <person name="Wang Z.-W."/>
            <person name="Zhao X."/>
            <person name="Zhong W.-Y."/>
            <person name="Peng D.-H."/>
            <person name="Ahmad S."/>
            <person name="Lan S."/>
            <person name="Zhang J.-S."/>
            <person name="Tsai W.-C."/>
            <person name="Van De Peer Y."/>
            <person name="Liu Z.-J."/>
        </authorList>
    </citation>
    <scope>NUCLEOTIDE SEQUENCE</scope>
    <source>
        <strain evidence="4">CP</strain>
        <tissue evidence="4">Leaves</tissue>
    </source>
</reference>
<dbReference type="Proteomes" id="UP001180020">
    <property type="component" value="Unassembled WGS sequence"/>
</dbReference>
<feature type="domain" description="CUE" evidence="3">
    <location>
        <begin position="52"/>
        <end position="95"/>
    </location>
</feature>
<dbReference type="InterPro" id="IPR003892">
    <property type="entry name" value="CUE"/>
</dbReference>
<dbReference type="GO" id="GO:0043130">
    <property type="term" value="F:ubiquitin binding"/>
    <property type="evidence" value="ECO:0007669"/>
    <property type="project" value="InterPro"/>
</dbReference>
<name>A0AAV9FG54_ACOCL</name>
<feature type="region of interest" description="Disordered" evidence="2">
    <location>
        <begin position="1"/>
        <end position="49"/>
    </location>
</feature>
<dbReference type="Gene3D" id="1.10.8.10">
    <property type="entry name" value="DNA helicase RuvA subunit, C-terminal domain"/>
    <property type="match status" value="1"/>
</dbReference>
<dbReference type="InterPro" id="IPR009060">
    <property type="entry name" value="UBA-like_sf"/>
</dbReference>
<dbReference type="PANTHER" id="PTHR31245:SF20">
    <property type="entry name" value="F18B13.13 PROTEIN"/>
    <property type="match status" value="1"/>
</dbReference>
<evidence type="ECO:0000256" key="2">
    <source>
        <dbReference type="SAM" id="MobiDB-lite"/>
    </source>
</evidence>
<evidence type="ECO:0000313" key="4">
    <source>
        <dbReference type="EMBL" id="KAK1323745.1"/>
    </source>
</evidence>
<dbReference type="AlphaFoldDB" id="A0AAV9FG54"/>
<sequence>MSAAVCGKRPFIDDQLYNNSPPTPSSPSNKRLRRFSPTPPRPTSSAAEERERFASRLDHLRSLFPGMDAQILENTFEACGYDLDSTIKKLNELWLGSAEANLASDASEFDSGNGGDGHLTSQTRATRALEALEKSILARASTEAAESFQKEYTNLKNQVETLLRDNNILKRAVTIQHERQKNYDERNQEVQHLRQLVSQYQEQLRALEVNNYSLSFHLKQAQQSSSIPGRFHPDVF</sequence>
<dbReference type="PANTHER" id="PTHR31245">
    <property type="entry name" value="UBIQUITIN SYSTEM COMPONENT CUE PROTEIN"/>
    <property type="match status" value="1"/>
</dbReference>
<keyword evidence="1" id="KW-0175">Coiled coil</keyword>
<evidence type="ECO:0000313" key="5">
    <source>
        <dbReference type="Proteomes" id="UP001180020"/>
    </source>
</evidence>
<comment type="caution">
    <text evidence="4">The sequence shown here is derived from an EMBL/GenBank/DDBJ whole genome shotgun (WGS) entry which is preliminary data.</text>
</comment>
<dbReference type="CDD" id="cd14279">
    <property type="entry name" value="CUE"/>
    <property type="match status" value="1"/>
</dbReference>
<accession>A0AAV9FG54</accession>
<dbReference type="EMBL" id="JAUJYO010000002">
    <property type="protein sequence ID" value="KAK1323745.1"/>
    <property type="molecule type" value="Genomic_DNA"/>
</dbReference>
<evidence type="ECO:0000259" key="3">
    <source>
        <dbReference type="PROSITE" id="PS51140"/>
    </source>
</evidence>
<proteinExistence type="predicted"/>